<evidence type="ECO:0000256" key="1">
    <source>
        <dbReference type="ARBA" id="ARBA00022676"/>
    </source>
</evidence>
<organism evidence="3 4">
    <name type="scientific">Olivibacter jilunii</name>
    <dbReference type="NCBI Taxonomy" id="985016"/>
    <lineage>
        <taxon>Bacteria</taxon>
        <taxon>Pseudomonadati</taxon>
        <taxon>Bacteroidota</taxon>
        <taxon>Sphingobacteriia</taxon>
        <taxon>Sphingobacteriales</taxon>
        <taxon>Sphingobacteriaceae</taxon>
        <taxon>Olivibacter</taxon>
    </lineage>
</organism>
<proteinExistence type="predicted"/>
<dbReference type="CDD" id="cd03789">
    <property type="entry name" value="GT9_LPS_heptosyltransferase"/>
    <property type="match status" value="1"/>
</dbReference>
<dbReference type="PANTHER" id="PTHR30160">
    <property type="entry name" value="TETRAACYLDISACCHARIDE 4'-KINASE-RELATED"/>
    <property type="match status" value="1"/>
</dbReference>
<keyword evidence="1" id="KW-0328">Glycosyltransferase</keyword>
<accession>A0ABW6ATR6</accession>
<dbReference type="PANTHER" id="PTHR30160:SF22">
    <property type="entry name" value="LIPOPOLYSACCHARIDE CORE BIOSYNTHESIS PROTEIN"/>
    <property type="match status" value="1"/>
</dbReference>
<dbReference type="RefSeq" id="WP_377608700.1">
    <property type="nucleotide sequence ID" value="NZ_JBHUPA010000001.1"/>
</dbReference>
<evidence type="ECO:0000313" key="4">
    <source>
        <dbReference type="Proteomes" id="UP001597560"/>
    </source>
</evidence>
<dbReference type="Gene3D" id="3.40.50.2000">
    <property type="entry name" value="Glycogen Phosphorylase B"/>
    <property type="match status" value="2"/>
</dbReference>
<keyword evidence="2" id="KW-0808">Transferase</keyword>
<dbReference type="Pfam" id="PF01075">
    <property type="entry name" value="Glyco_transf_9"/>
    <property type="match status" value="1"/>
</dbReference>
<dbReference type="EMBL" id="JBHUPA010000001">
    <property type="protein sequence ID" value="MFD2960317.1"/>
    <property type="molecule type" value="Genomic_DNA"/>
</dbReference>
<dbReference type="InterPro" id="IPR051199">
    <property type="entry name" value="LPS_LOS_Heptosyltrfase"/>
</dbReference>
<keyword evidence="4" id="KW-1185">Reference proteome</keyword>
<dbReference type="InterPro" id="IPR002201">
    <property type="entry name" value="Glyco_trans_9"/>
</dbReference>
<dbReference type="Proteomes" id="UP001597560">
    <property type="component" value="Unassembled WGS sequence"/>
</dbReference>
<dbReference type="SUPFAM" id="SSF53756">
    <property type="entry name" value="UDP-Glycosyltransferase/glycogen phosphorylase"/>
    <property type="match status" value="1"/>
</dbReference>
<gene>
    <name evidence="3" type="ORF">ACFS6J_00875</name>
</gene>
<name>A0ABW6ATR6_9SPHI</name>
<reference evidence="4" key="1">
    <citation type="journal article" date="2019" name="Int. J. Syst. Evol. Microbiol.">
        <title>The Global Catalogue of Microorganisms (GCM) 10K type strain sequencing project: providing services to taxonomists for standard genome sequencing and annotation.</title>
        <authorList>
            <consortium name="The Broad Institute Genomics Platform"/>
            <consortium name="The Broad Institute Genome Sequencing Center for Infectious Disease"/>
            <person name="Wu L."/>
            <person name="Ma J."/>
        </authorList>
    </citation>
    <scope>NUCLEOTIDE SEQUENCE [LARGE SCALE GENOMIC DNA]</scope>
    <source>
        <strain evidence="4">KCTC 23098</strain>
    </source>
</reference>
<comment type="caution">
    <text evidence="3">The sequence shown here is derived from an EMBL/GenBank/DDBJ whole genome shotgun (WGS) entry which is preliminary data.</text>
</comment>
<sequence>MNKRSILVFRFSAMGDVAMISPVIEQLCEQHPQVIIILVSRPFFKPFFDTNPQIRFHPIYPKEQHRGLRGLYRLFKELRNYKIDAIADLHDSLRSRILSTFFRLTTIPIKRIDKGRAEKRALTRIQNKHLIPLKSTFERYAEVFQSLGFSIRLTNKLVKKTRPLPAAFLRQFNSSSALRRIGIAPFAQHRYKVYPLDKMEEVIAVLSRNHELFIFGGGETEQEMATKWEKKYAHVTNVIGVVDLTHELDLIANLDLMLSMDSSGMHMASLVGTRVISVWGPTHPYAGFLGFGQKEDDCIQFHHPARPSSIYGNKPCLCDGIPCIERISPEQIVTKIEKTLSYG</sequence>
<protein>
    <submittedName>
        <fullName evidence="3">Glycosyltransferase family 9 protein</fullName>
    </submittedName>
</protein>
<evidence type="ECO:0000313" key="3">
    <source>
        <dbReference type="EMBL" id="MFD2960317.1"/>
    </source>
</evidence>
<evidence type="ECO:0000256" key="2">
    <source>
        <dbReference type="ARBA" id="ARBA00022679"/>
    </source>
</evidence>